<protein>
    <submittedName>
        <fullName evidence="2">Isoquinoline 1-oxidoreductase beta subunit</fullName>
    </submittedName>
</protein>
<dbReference type="InterPro" id="IPR008274">
    <property type="entry name" value="AldOxase/xan_DH_MoCoBD1"/>
</dbReference>
<gene>
    <name evidence="2" type="ORF">EV148_101573</name>
</gene>
<dbReference type="AlphaFoldDB" id="A0A4R2IES7"/>
<dbReference type="PANTHER" id="PTHR47495">
    <property type="entry name" value="ALDEHYDE DEHYDROGENASE"/>
    <property type="match status" value="1"/>
</dbReference>
<dbReference type="PIRSF" id="PIRSF036389">
    <property type="entry name" value="IOR_B"/>
    <property type="match status" value="1"/>
</dbReference>
<dbReference type="RefSeq" id="WP_131993139.1">
    <property type="nucleotide sequence ID" value="NZ_SLWQ01000001.1"/>
</dbReference>
<dbReference type="Pfam" id="PF20256">
    <property type="entry name" value="MoCoBD_2"/>
    <property type="match status" value="2"/>
</dbReference>
<accession>A0A4R2IES7</accession>
<dbReference type="Proteomes" id="UP000294862">
    <property type="component" value="Unassembled WGS sequence"/>
</dbReference>
<keyword evidence="3" id="KW-1185">Reference proteome</keyword>
<dbReference type="Gene3D" id="3.30.365.10">
    <property type="entry name" value="Aldehyde oxidase/xanthine dehydrogenase, molybdopterin binding domain"/>
    <property type="match status" value="4"/>
</dbReference>
<dbReference type="SMART" id="SM01008">
    <property type="entry name" value="Ald_Xan_dh_C"/>
    <property type="match status" value="1"/>
</dbReference>
<dbReference type="EMBL" id="SLWQ01000001">
    <property type="protein sequence ID" value="TCO43154.1"/>
    <property type="molecule type" value="Genomic_DNA"/>
</dbReference>
<dbReference type="InterPro" id="IPR000674">
    <property type="entry name" value="Ald_Oxase/Xan_DH_a/b"/>
</dbReference>
<dbReference type="InterPro" id="IPR037165">
    <property type="entry name" value="AldOxase/xan_DH_Mopterin-bd_sf"/>
</dbReference>
<dbReference type="InterPro" id="IPR012368">
    <property type="entry name" value="OxRdtase_Mopterin-bd_su_IorB"/>
</dbReference>
<dbReference type="Pfam" id="PF02738">
    <property type="entry name" value="MoCoBD_1"/>
    <property type="match status" value="1"/>
</dbReference>
<feature type="domain" description="Aldehyde oxidase/xanthine dehydrogenase a/b hammerhead" evidence="1">
    <location>
        <begin position="211"/>
        <end position="289"/>
    </location>
</feature>
<dbReference type="Gene3D" id="3.90.1170.50">
    <property type="entry name" value="Aldehyde oxidase/xanthine dehydrogenase, a/b hammerhead"/>
    <property type="match status" value="1"/>
</dbReference>
<dbReference type="InterPro" id="IPR052516">
    <property type="entry name" value="N-heterocyclic_Hydroxylase"/>
</dbReference>
<dbReference type="InterPro" id="IPR046867">
    <property type="entry name" value="AldOxase/xan_DH_MoCoBD2"/>
</dbReference>
<evidence type="ECO:0000313" key="2">
    <source>
        <dbReference type="EMBL" id="TCO43154.1"/>
    </source>
</evidence>
<sequence>MNAFFDDSGIDASRRRFVVASSAVGAGLLLGFHLDTGGAKPAAGTAAVRANAWVGIAPDGGVTLVCQRNEMGQDVHTSLVMLIAEELGVDPARVRVEQATVDPVYVNTLLGAQITGGSTSVRDGWDSLRRAGATARTMLVAAAAAQWNVPAVECRVADGHVLHGERKLGYGALAAAAAKLEVPADVTLKPRAQFTRIGKPLARLDGADKARGRTVFGIDVKLPGMLHAALAQCPVLGGKVASFDAGDVERRPGIRKVLSIGDGVAVVADHWWVARQALADVKIHWDEGAAAKLDDAAIMAALEGAADEAGAVAKQAGDVAAVFAKTTPIEARYTCQLLAHATLEPQNCTARVGRDGVDVWASTQFPQGAQGVAAAAAGVKPEQVRIHAQFIGGGFGRRLDVDYVAQAVAIAKALPGTPVKLIWTREDDTRHDVYRPPSLHLMRGVVADGRLLALAQKMISPSITNRMFPGVVKDGIDGFMVEGAANLTYAIPNLDLRTVIREIGIKVGYWRSVSNALNAFAIESFVDELAHAAKQDPLAFRLAMLEAMPRQRAVIERAAKDAGWGAPAAGHAFGLAAMECYDTHVALVAEISGNAERVHVERLCIAVDPGIAVHPDQVVAQMQGGLVSGLVNAVRGKITLAGGRVEQANFNDFTLPRMSEMPAVSVALLEGGDKPGGIGEVGVPLVAPALANAIFALTGKRIRSLPLADGGIAIG</sequence>
<dbReference type="PANTHER" id="PTHR47495:SF2">
    <property type="entry name" value="ALDEHYDE DEHYDROGENASE"/>
    <property type="match status" value="1"/>
</dbReference>
<evidence type="ECO:0000259" key="1">
    <source>
        <dbReference type="SMART" id="SM01008"/>
    </source>
</evidence>
<reference evidence="2 3" key="1">
    <citation type="journal article" date="2015" name="Stand. Genomic Sci.">
        <title>Genomic Encyclopedia of Bacterial and Archaeal Type Strains, Phase III: the genomes of soil and plant-associated and newly described type strains.</title>
        <authorList>
            <person name="Whitman W.B."/>
            <person name="Woyke T."/>
            <person name="Klenk H.P."/>
            <person name="Zhou Y."/>
            <person name="Lilburn T.G."/>
            <person name="Beck B.J."/>
            <person name="De Vos P."/>
            <person name="Vandamme P."/>
            <person name="Eisen J.A."/>
            <person name="Garrity G."/>
            <person name="Hugenholtz P."/>
            <person name="Kyrpides N.C."/>
        </authorList>
    </citation>
    <scope>NUCLEOTIDE SEQUENCE [LARGE SCALE GENOMIC DNA]</scope>
    <source>
        <strain evidence="2 3">A3</strain>
    </source>
</reference>
<dbReference type="OrthoDB" id="6177861at2"/>
<dbReference type="GO" id="GO:0016491">
    <property type="term" value="F:oxidoreductase activity"/>
    <property type="evidence" value="ECO:0007669"/>
    <property type="project" value="InterPro"/>
</dbReference>
<evidence type="ECO:0000313" key="3">
    <source>
        <dbReference type="Proteomes" id="UP000294862"/>
    </source>
</evidence>
<proteinExistence type="predicted"/>
<dbReference type="SUPFAM" id="SSF56003">
    <property type="entry name" value="Molybdenum cofactor-binding domain"/>
    <property type="match status" value="2"/>
</dbReference>
<comment type="caution">
    <text evidence="2">The sequence shown here is derived from an EMBL/GenBank/DDBJ whole genome shotgun (WGS) entry which is preliminary data.</text>
</comment>
<organism evidence="2 3">
    <name type="scientific">Dokdonella fugitiva</name>
    <dbReference type="NCBI Taxonomy" id="328517"/>
    <lineage>
        <taxon>Bacteria</taxon>
        <taxon>Pseudomonadati</taxon>
        <taxon>Pseudomonadota</taxon>
        <taxon>Gammaproteobacteria</taxon>
        <taxon>Lysobacterales</taxon>
        <taxon>Rhodanobacteraceae</taxon>
        <taxon>Dokdonella</taxon>
    </lineage>
</organism>
<name>A0A4R2IES7_9GAMM</name>